<dbReference type="NCBIfam" id="TIGR03026">
    <property type="entry name" value="NDP-sugDHase"/>
    <property type="match status" value="1"/>
</dbReference>
<organism evidence="7 8">
    <name type="scientific">Labrys miyagiensis</name>
    <dbReference type="NCBI Taxonomy" id="346912"/>
    <lineage>
        <taxon>Bacteria</taxon>
        <taxon>Pseudomonadati</taxon>
        <taxon>Pseudomonadota</taxon>
        <taxon>Alphaproteobacteria</taxon>
        <taxon>Hyphomicrobiales</taxon>
        <taxon>Xanthobacteraceae</taxon>
        <taxon>Labrys</taxon>
    </lineage>
</organism>
<dbReference type="Gene3D" id="3.40.50.720">
    <property type="entry name" value="NAD(P)-binding Rossmann-like Domain"/>
    <property type="match status" value="2"/>
</dbReference>
<keyword evidence="3" id="KW-0560">Oxidoreductase</keyword>
<comment type="similarity">
    <text evidence="1 5">Belongs to the UDP-glucose/GDP-mannose dehydrogenase family.</text>
</comment>
<gene>
    <name evidence="7" type="ORF">GCM10007874_57260</name>
</gene>
<evidence type="ECO:0000313" key="8">
    <source>
        <dbReference type="Proteomes" id="UP001156882"/>
    </source>
</evidence>
<dbReference type="InterPro" id="IPR014027">
    <property type="entry name" value="UDP-Glc/GDP-Man_DH_C"/>
</dbReference>
<evidence type="ECO:0000259" key="6">
    <source>
        <dbReference type="SMART" id="SM00984"/>
    </source>
</evidence>
<protein>
    <recommendedName>
        <fullName evidence="2">UDP-glucose 6-dehydrogenase</fullName>
    </recommendedName>
</protein>
<comment type="caution">
    <text evidence="7">The sequence shown here is derived from an EMBL/GenBank/DDBJ whole genome shotgun (WGS) entry which is preliminary data.</text>
</comment>
<name>A0ABQ6CQS6_9HYPH</name>
<dbReference type="PANTHER" id="PTHR43750:SF3">
    <property type="entry name" value="UDP-GLUCOSE 6-DEHYDROGENASE TUAD"/>
    <property type="match status" value="1"/>
</dbReference>
<dbReference type="Pfam" id="PF03721">
    <property type="entry name" value="UDPG_MGDP_dh_N"/>
    <property type="match status" value="1"/>
</dbReference>
<dbReference type="RefSeq" id="WP_284315667.1">
    <property type="nucleotide sequence ID" value="NZ_BSPC01000066.1"/>
</dbReference>
<dbReference type="SUPFAM" id="SSF51735">
    <property type="entry name" value="NAD(P)-binding Rossmann-fold domains"/>
    <property type="match status" value="1"/>
</dbReference>
<dbReference type="Proteomes" id="UP001156882">
    <property type="component" value="Unassembled WGS sequence"/>
</dbReference>
<proteinExistence type="inferred from homology"/>
<keyword evidence="8" id="KW-1185">Reference proteome</keyword>
<dbReference type="InterPro" id="IPR008927">
    <property type="entry name" value="6-PGluconate_DH-like_C_sf"/>
</dbReference>
<reference evidence="8" key="1">
    <citation type="journal article" date="2019" name="Int. J. Syst. Evol. Microbiol.">
        <title>The Global Catalogue of Microorganisms (GCM) 10K type strain sequencing project: providing services to taxonomists for standard genome sequencing and annotation.</title>
        <authorList>
            <consortium name="The Broad Institute Genomics Platform"/>
            <consortium name="The Broad Institute Genome Sequencing Center for Infectious Disease"/>
            <person name="Wu L."/>
            <person name="Ma J."/>
        </authorList>
    </citation>
    <scope>NUCLEOTIDE SEQUENCE [LARGE SCALE GENOMIC DNA]</scope>
    <source>
        <strain evidence="8">NBRC 101365</strain>
    </source>
</reference>
<dbReference type="InterPro" id="IPR014026">
    <property type="entry name" value="UDP-Glc/GDP-Man_DH_dimer"/>
</dbReference>
<sequence>MKASVSAQGRPVVGFAGMTHLGIVSAASVADKGFRTVCYSSDAELTGRLTKGQLPVIEPGLDDLVSGNAERLVFSSDLGSLAACDLVYIATDVPTDDTGRSDLGPIKALIENVVGALKPDALLVILCQVPPGFTRAIDSVAPGQLYYQVETLVFGRAVARAMHPERTIIGCADPSVPLDARFNALLAAFGCPLLPMRYESAELAKIAINCCLVSSISVANTLSELCEAIGADWSEIVPALKLDARIGKQAYLAPGLGIAGGNLERDLATVIQLSERHGTNSDVVRAWLTNSRHRRDWAAAEIRRVLLSRKLGATVAVWGLAYKENTHSTKNSPSLATLSRLPDTRFVVHDPVVPASAAAHPHATGVDDPLQALAGADALMILTPWPQYRVISPTDIANALGGRIVLDPYGVLDRREARVAGLDYYSLGLPHEPIAGSN</sequence>
<feature type="domain" description="UDP-glucose/GDP-mannose dehydrogenase C-terminal" evidence="6">
    <location>
        <begin position="316"/>
        <end position="414"/>
    </location>
</feature>
<evidence type="ECO:0000256" key="1">
    <source>
        <dbReference type="ARBA" id="ARBA00006601"/>
    </source>
</evidence>
<dbReference type="EMBL" id="BSPC01000066">
    <property type="protein sequence ID" value="GLS22706.1"/>
    <property type="molecule type" value="Genomic_DNA"/>
</dbReference>
<dbReference type="SUPFAM" id="SSF48179">
    <property type="entry name" value="6-phosphogluconate dehydrogenase C-terminal domain-like"/>
    <property type="match status" value="1"/>
</dbReference>
<dbReference type="SUPFAM" id="SSF52413">
    <property type="entry name" value="UDP-glucose/GDP-mannose dehydrogenase C-terminal domain"/>
    <property type="match status" value="1"/>
</dbReference>
<evidence type="ECO:0000256" key="3">
    <source>
        <dbReference type="ARBA" id="ARBA00023002"/>
    </source>
</evidence>
<dbReference type="Pfam" id="PF00984">
    <property type="entry name" value="UDPG_MGDP_dh"/>
    <property type="match status" value="1"/>
</dbReference>
<dbReference type="InterPro" id="IPR036291">
    <property type="entry name" value="NAD(P)-bd_dom_sf"/>
</dbReference>
<evidence type="ECO:0000256" key="2">
    <source>
        <dbReference type="ARBA" id="ARBA00015132"/>
    </source>
</evidence>
<dbReference type="InterPro" id="IPR017476">
    <property type="entry name" value="UDP-Glc/GDP-Man"/>
</dbReference>
<dbReference type="Gene3D" id="1.20.5.100">
    <property type="entry name" value="Cytochrome c1, transmembrane anchor, C-terminal"/>
    <property type="match status" value="1"/>
</dbReference>
<accession>A0ABQ6CQS6</accession>
<dbReference type="Pfam" id="PF03720">
    <property type="entry name" value="UDPG_MGDP_dh_C"/>
    <property type="match status" value="1"/>
</dbReference>
<dbReference type="PANTHER" id="PTHR43750">
    <property type="entry name" value="UDP-GLUCOSE 6-DEHYDROGENASE TUAD"/>
    <property type="match status" value="1"/>
</dbReference>
<keyword evidence="4" id="KW-0520">NAD</keyword>
<evidence type="ECO:0000313" key="7">
    <source>
        <dbReference type="EMBL" id="GLS22706.1"/>
    </source>
</evidence>
<dbReference type="PIRSF" id="PIRSF000124">
    <property type="entry name" value="UDPglc_GDPman_dh"/>
    <property type="match status" value="1"/>
</dbReference>
<evidence type="ECO:0000256" key="5">
    <source>
        <dbReference type="PIRNR" id="PIRNR000124"/>
    </source>
</evidence>
<evidence type="ECO:0000256" key="4">
    <source>
        <dbReference type="ARBA" id="ARBA00023027"/>
    </source>
</evidence>
<dbReference type="SMART" id="SM00984">
    <property type="entry name" value="UDPG_MGDP_dh_C"/>
    <property type="match status" value="1"/>
</dbReference>
<dbReference type="InterPro" id="IPR028359">
    <property type="entry name" value="UDP_ManNAc/GlcNAc_DH"/>
</dbReference>
<dbReference type="InterPro" id="IPR036220">
    <property type="entry name" value="UDP-Glc/GDP-Man_DH_C_sf"/>
</dbReference>
<dbReference type="PIRSF" id="PIRSF500136">
    <property type="entry name" value="UDP_ManNAc_DH"/>
    <property type="match status" value="1"/>
</dbReference>
<dbReference type="InterPro" id="IPR001732">
    <property type="entry name" value="UDP-Glc/GDP-Man_DH_N"/>
</dbReference>